<dbReference type="GO" id="GO:0007165">
    <property type="term" value="P:signal transduction"/>
    <property type="evidence" value="ECO:0007669"/>
    <property type="project" value="InterPro"/>
</dbReference>
<name>A0A8S4PZF5_OWEFU</name>
<feature type="transmembrane region" description="Helical" evidence="7">
    <location>
        <begin position="6"/>
        <end position="26"/>
    </location>
</feature>
<dbReference type="Gene3D" id="3.40.50.10140">
    <property type="entry name" value="Toll/interleukin-1 receptor homology (TIR) domain"/>
    <property type="match status" value="1"/>
</dbReference>
<feature type="region of interest" description="Disordered" evidence="6">
    <location>
        <begin position="239"/>
        <end position="259"/>
    </location>
</feature>
<dbReference type="PRINTS" id="PR01537">
    <property type="entry name" value="INTRLKN1R1F"/>
</dbReference>
<dbReference type="GO" id="GO:0005886">
    <property type="term" value="C:plasma membrane"/>
    <property type="evidence" value="ECO:0007669"/>
    <property type="project" value="TreeGrafter"/>
</dbReference>
<proteinExistence type="predicted"/>
<dbReference type="PANTHER" id="PTHR24365">
    <property type="entry name" value="TOLL-LIKE RECEPTOR"/>
    <property type="match status" value="1"/>
</dbReference>
<dbReference type="EMBL" id="CAIIXF020000011">
    <property type="protein sequence ID" value="CAH1799159.1"/>
    <property type="molecule type" value="Genomic_DNA"/>
</dbReference>
<evidence type="ECO:0000313" key="9">
    <source>
        <dbReference type="EMBL" id="CAH1799159.1"/>
    </source>
</evidence>
<dbReference type="Pfam" id="PF01582">
    <property type="entry name" value="TIR"/>
    <property type="match status" value="1"/>
</dbReference>
<comment type="subcellular location">
    <subcellularLocation>
        <location evidence="1">Membrane</location>
    </subcellularLocation>
</comment>
<dbReference type="PANTHER" id="PTHR24365:SF541">
    <property type="entry name" value="PROTEIN TOLL-RELATED"/>
    <property type="match status" value="1"/>
</dbReference>
<protein>
    <recommendedName>
        <fullName evidence="8">TIR domain-containing protein</fullName>
    </recommendedName>
</protein>
<dbReference type="PROSITE" id="PS50104">
    <property type="entry name" value="TIR"/>
    <property type="match status" value="1"/>
</dbReference>
<evidence type="ECO:0000256" key="4">
    <source>
        <dbReference type="ARBA" id="ARBA00022989"/>
    </source>
</evidence>
<dbReference type="SMART" id="SM00255">
    <property type="entry name" value="TIR"/>
    <property type="match status" value="1"/>
</dbReference>
<keyword evidence="10" id="KW-1185">Reference proteome</keyword>
<evidence type="ECO:0000256" key="2">
    <source>
        <dbReference type="ARBA" id="ARBA00022692"/>
    </source>
</evidence>
<dbReference type="AlphaFoldDB" id="A0A8S4PZF5"/>
<organism evidence="9 10">
    <name type="scientific">Owenia fusiformis</name>
    <name type="common">Polychaete worm</name>
    <dbReference type="NCBI Taxonomy" id="6347"/>
    <lineage>
        <taxon>Eukaryota</taxon>
        <taxon>Metazoa</taxon>
        <taxon>Spiralia</taxon>
        <taxon>Lophotrochozoa</taxon>
        <taxon>Annelida</taxon>
        <taxon>Polychaeta</taxon>
        <taxon>Sedentaria</taxon>
        <taxon>Canalipalpata</taxon>
        <taxon>Sabellida</taxon>
        <taxon>Oweniida</taxon>
        <taxon>Oweniidae</taxon>
        <taxon>Owenia</taxon>
    </lineage>
</organism>
<keyword evidence="5 7" id="KW-0472">Membrane</keyword>
<dbReference type="InterPro" id="IPR000157">
    <property type="entry name" value="TIR_dom"/>
</dbReference>
<evidence type="ECO:0000256" key="5">
    <source>
        <dbReference type="ARBA" id="ARBA00023136"/>
    </source>
</evidence>
<keyword evidence="4 7" id="KW-1133">Transmembrane helix</keyword>
<evidence type="ECO:0000256" key="7">
    <source>
        <dbReference type="SAM" id="Phobius"/>
    </source>
</evidence>
<evidence type="ECO:0000256" key="3">
    <source>
        <dbReference type="ARBA" id="ARBA00022729"/>
    </source>
</evidence>
<dbReference type="Proteomes" id="UP000749559">
    <property type="component" value="Unassembled WGS sequence"/>
</dbReference>
<dbReference type="SUPFAM" id="SSF52200">
    <property type="entry name" value="Toll/Interleukin receptor TIR domain"/>
    <property type="match status" value="1"/>
</dbReference>
<gene>
    <name evidence="9" type="ORF">OFUS_LOCUS23203</name>
</gene>
<dbReference type="GO" id="GO:0038023">
    <property type="term" value="F:signaling receptor activity"/>
    <property type="evidence" value="ECO:0007669"/>
    <property type="project" value="TreeGrafter"/>
</dbReference>
<keyword evidence="2 7" id="KW-0812">Transmembrane</keyword>
<evidence type="ECO:0000313" key="10">
    <source>
        <dbReference type="Proteomes" id="UP000749559"/>
    </source>
</evidence>
<dbReference type="InterPro" id="IPR035897">
    <property type="entry name" value="Toll_tir_struct_dom_sf"/>
</dbReference>
<sequence>MEVIKISSSISATFLFIIMMGVVFYMKRHRMEYLFLLSRQMARRLIGRTRSRGNRLYKYHGFVCWSSQEDISIIVLIQGKLEMDFGLRLAIGDRDFEVGGYIIDNIVHFITASRKTIIFLSNNYLNSKWCMFELQIAMNKSQEVEFDTVVMILLHDINDLDKAKMPPSLTNYLKRKTYLQWPASSAQQPVFWLRLKDVLDFGEIQNDQPLVINPGENDQVEQNDGSHTIDVREQNDQSFVVNPDENDGSNTDVAVDEQSFDEDMIYREPLLRLN</sequence>
<reference evidence="9" key="1">
    <citation type="submission" date="2022-03" db="EMBL/GenBank/DDBJ databases">
        <authorList>
            <person name="Martin C."/>
        </authorList>
    </citation>
    <scope>NUCLEOTIDE SEQUENCE</scope>
</reference>
<accession>A0A8S4PZF5</accession>
<evidence type="ECO:0000256" key="6">
    <source>
        <dbReference type="SAM" id="MobiDB-lite"/>
    </source>
</evidence>
<keyword evidence="3" id="KW-0732">Signal</keyword>
<feature type="domain" description="TIR" evidence="8">
    <location>
        <begin position="57"/>
        <end position="199"/>
    </location>
</feature>
<comment type="caution">
    <text evidence="9">The sequence shown here is derived from an EMBL/GenBank/DDBJ whole genome shotgun (WGS) entry which is preliminary data.</text>
</comment>
<dbReference type="OrthoDB" id="6071240at2759"/>
<evidence type="ECO:0000259" key="8">
    <source>
        <dbReference type="PROSITE" id="PS50104"/>
    </source>
</evidence>
<evidence type="ECO:0000256" key="1">
    <source>
        <dbReference type="ARBA" id="ARBA00004370"/>
    </source>
</evidence>